<proteinExistence type="predicted"/>
<reference evidence="2" key="1">
    <citation type="journal article" date="2019" name="G3 (Bethesda)">
        <title>Genome Assemblies of Two Rare Opportunistic Yeast Pathogens: Diutina rugosa (syn. Candida rugosa) and Trichomonascus ciferrii (syn. Candida ciferrii).</title>
        <authorList>
            <person name="Mixao V."/>
            <person name="Saus E."/>
            <person name="Hansen A.P."/>
            <person name="Lass-Florl C."/>
            <person name="Gabaldon T."/>
        </authorList>
    </citation>
    <scope>NUCLEOTIDE SEQUENCE</scope>
    <source>
        <strain evidence="2">CBS 4856</strain>
    </source>
</reference>
<keyword evidence="3" id="KW-1185">Reference proteome</keyword>
<feature type="region of interest" description="Disordered" evidence="1">
    <location>
        <begin position="143"/>
        <end position="218"/>
    </location>
</feature>
<dbReference type="VEuPathDB" id="FungiDB:TRICI_004811"/>
<organism evidence="2 3">
    <name type="scientific">Trichomonascus ciferrii</name>
    <dbReference type="NCBI Taxonomy" id="44093"/>
    <lineage>
        <taxon>Eukaryota</taxon>
        <taxon>Fungi</taxon>
        <taxon>Dikarya</taxon>
        <taxon>Ascomycota</taxon>
        <taxon>Saccharomycotina</taxon>
        <taxon>Dipodascomycetes</taxon>
        <taxon>Dipodascales</taxon>
        <taxon>Trichomonascaceae</taxon>
        <taxon>Trichomonascus</taxon>
        <taxon>Trichomonascus ciferrii complex</taxon>
    </lineage>
</organism>
<protein>
    <submittedName>
        <fullName evidence="2">Uncharacterized protein</fullName>
    </submittedName>
</protein>
<accession>A0A642V406</accession>
<feature type="compositionally biased region" description="Polar residues" evidence="1">
    <location>
        <begin position="143"/>
        <end position="173"/>
    </location>
</feature>
<gene>
    <name evidence="2" type="ORF">TRICI_004811</name>
</gene>
<evidence type="ECO:0000256" key="1">
    <source>
        <dbReference type="SAM" id="MobiDB-lite"/>
    </source>
</evidence>
<feature type="compositionally biased region" description="Polar residues" evidence="1">
    <location>
        <begin position="180"/>
        <end position="194"/>
    </location>
</feature>
<dbReference type="EMBL" id="SWFS01000369">
    <property type="protein sequence ID" value="KAA8908157.1"/>
    <property type="molecule type" value="Genomic_DNA"/>
</dbReference>
<evidence type="ECO:0000313" key="3">
    <source>
        <dbReference type="Proteomes" id="UP000761534"/>
    </source>
</evidence>
<dbReference type="Proteomes" id="UP000761534">
    <property type="component" value="Unassembled WGS sequence"/>
</dbReference>
<comment type="caution">
    <text evidence="2">The sequence shown here is derived from an EMBL/GenBank/DDBJ whole genome shotgun (WGS) entry which is preliminary data.</text>
</comment>
<dbReference type="AlphaFoldDB" id="A0A642V406"/>
<feature type="region of interest" description="Disordered" evidence="1">
    <location>
        <begin position="75"/>
        <end position="101"/>
    </location>
</feature>
<evidence type="ECO:0000313" key="2">
    <source>
        <dbReference type="EMBL" id="KAA8908157.1"/>
    </source>
</evidence>
<sequence length="267" mass="29329">MPKFKRPEPLQIVPNDEFESFRRLRPRARITPTTATTPSVAVYGRDNFKQLCTPTCVSLYFESPRSARFREDPIDENERLKSGVPTPRSNHGKFPPILPAAGTAGEDEVTVIKINPEHASSGVIVRANNQTFNIVVDSNQKDSLSTSSERFANSPHTSTKKTSNALTHVTTWTVPGASSAFPNGQSGHDTSSSSIRRKQSTIARSPAAKKPSQEKTPSLDTSISFMLITHRNSLRLTNAANHKTIKKYLASPSGLFFSRKEPKALGL</sequence>
<name>A0A642V406_9ASCO</name>